<dbReference type="GO" id="GO:0050793">
    <property type="term" value="P:regulation of developmental process"/>
    <property type="evidence" value="ECO:0007669"/>
    <property type="project" value="UniProtKB-ARBA"/>
</dbReference>
<dbReference type="PANTHER" id="PTHR24416:SF617">
    <property type="entry name" value="RET ONCOGENE, ISOFORM A"/>
    <property type="match status" value="1"/>
</dbReference>
<keyword evidence="10" id="KW-1185">Reference proteome</keyword>
<dbReference type="GO" id="GO:0007169">
    <property type="term" value="P:cell surface receptor protein tyrosine kinase signaling pathway"/>
    <property type="evidence" value="ECO:0007669"/>
    <property type="project" value="TreeGrafter"/>
</dbReference>
<keyword evidence="7" id="KW-0829">Tyrosine-protein kinase</keyword>
<dbReference type="FunFam" id="1.10.510.10:FF:001512">
    <property type="entry name" value="Receptor tyrosine-protein kinase erbB-2"/>
    <property type="match status" value="1"/>
</dbReference>
<evidence type="ECO:0000313" key="9">
    <source>
        <dbReference type="EMBL" id="CAI8034281.1"/>
    </source>
</evidence>
<evidence type="ECO:0000256" key="7">
    <source>
        <dbReference type="ARBA" id="ARBA00023137"/>
    </source>
</evidence>
<dbReference type="Gene3D" id="1.10.510.10">
    <property type="entry name" value="Transferase(Phosphotransferase) domain 1"/>
    <property type="match status" value="1"/>
</dbReference>
<keyword evidence="4 9" id="KW-0418">Kinase</keyword>
<dbReference type="AlphaFoldDB" id="A0AA35ST74"/>
<dbReference type="GO" id="GO:0004714">
    <property type="term" value="F:transmembrane receptor protein tyrosine kinase activity"/>
    <property type="evidence" value="ECO:0007669"/>
    <property type="project" value="TreeGrafter"/>
</dbReference>
<name>A0AA35ST74_GEOBA</name>
<dbReference type="GO" id="GO:0048468">
    <property type="term" value="P:cell development"/>
    <property type="evidence" value="ECO:0007669"/>
    <property type="project" value="UniProtKB-ARBA"/>
</dbReference>
<dbReference type="EMBL" id="CASHTH010002722">
    <property type="protein sequence ID" value="CAI8034281.1"/>
    <property type="molecule type" value="Genomic_DNA"/>
</dbReference>
<gene>
    <name evidence="9" type="ORF">GBAR_LOCUS19317</name>
</gene>
<evidence type="ECO:0000256" key="6">
    <source>
        <dbReference type="ARBA" id="ARBA00023136"/>
    </source>
</evidence>
<organism evidence="9 10">
    <name type="scientific">Geodia barretti</name>
    <name type="common">Barrett's horny sponge</name>
    <dbReference type="NCBI Taxonomy" id="519541"/>
    <lineage>
        <taxon>Eukaryota</taxon>
        <taxon>Metazoa</taxon>
        <taxon>Porifera</taxon>
        <taxon>Demospongiae</taxon>
        <taxon>Heteroscleromorpha</taxon>
        <taxon>Tetractinellida</taxon>
        <taxon>Astrophorina</taxon>
        <taxon>Geodiidae</taxon>
        <taxon>Geodia</taxon>
    </lineage>
</organism>
<sequence>MACKTHLRISLQVAKGMEYISNHRFLHCNLRARNCMIDAEGVVKVADYGLTQSTNYYHQRKAGVKQEPIRWMAPETIENHIYTEATDVWSYGVTMWEIFTSGRVPYAEIHAMGGLLCELKGGYRLERPENKACNDDIYDIMLSCWEKEATERPKFSDLVDTVNDQMERDSGHLELSLAPTGQIASPPPSPRAEVELKELHVLGPHMHDVTGAVQGSCSTEQNTTAC</sequence>
<keyword evidence="6" id="KW-0472">Membrane</keyword>
<evidence type="ECO:0000256" key="5">
    <source>
        <dbReference type="ARBA" id="ARBA00022840"/>
    </source>
</evidence>
<dbReference type="PROSITE" id="PS50011">
    <property type="entry name" value="PROTEIN_KINASE_DOM"/>
    <property type="match status" value="1"/>
</dbReference>
<keyword evidence="5" id="KW-0067">ATP-binding</keyword>
<dbReference type="PRINTS" id="PR00109">
    <property type="entry name" value="TYRKINASE"/>
</dbReference>
<evidence type="ECO:0000313" key="10">
    <source>
        <dbReference type="Proteomes" id="UP001174909"/>
    </source>
</evidence>
<protein>
    <submittedName>
        <fullName evidence="9">Tyrosine-protein kinase transforming protein SEA</fullName>
    </submittedName>
</protein>
<feature type="domain" description="Protein kinase" evidence="8">
    <location>
        <begin position="1"/>
        <end position="175"/>
    </location>
</feature>
<evidence type="ECO:0000259" key="8">
    <source>
        <dbReference type="PROSITE" id="PS50011"/>
    </source>
</evidence>
<evidence type="ECO:0000256" key="4">
    <source>
        <dbReference type="ARBA" id="ARBA00022777"/>
    </source>
</evidence>
<dbReference type="GO" id="GO:0012505">
    <property type="term" value="C:endomembrane system"/>
    <property type="evidence" value="ECO:0007669"/>
    <property type="project" value="UniProtKB-SubCell"/>
</dbReference>
<evidence type="ECO:0000256" key="3">
    <source>
        <dbReference type="ARBA" id="ARBA00022741"/>
    </source>
</evidence>
<reference evidence="9" key="1">
    <citation type="submission" date="2023-03" db="EMBL/GenBank/DDBJ databases">
        <authorList>
            <person name="Steffen K."/>
            <person name="Cardenas P."/>
        </authorList>
    </citation>
    <scope>NUCLEOTIDE SEQUENCE</scope>
</reference>
<comment type="caution">
    <text evidence="9">The sequence shown here is derived from an EMBL/GenBank/DDBJ whole genome shotgun (WGS) entry which is preliminary data.</text>
</comment>
<dbReference type="InterPro" id="IPR000719">
    <property type="entry name" value="Prot_kinase_dom"/>
</dbReference>
<dbReference type="GO" id="GO:0043235">
    <property type="term" value="C:receptor complex"/>
    <property type="evidence" value="ECO:0007669"/>
    <property type="project" value="TreeGrafter"/>
</dbReference>
<dbReference type="GO" id="GO:0005886">
    <property type="term" value="C:plasma membrane"/>
    <property type="evidence" value="ECO:0007669"/>
    <property type="project" value="TreeGrafter"/>
</dbReference>
<keyword evidence="3" id="KW-0547">Nucleotide-binding</keyword>
<keyword evidence="2" id="KW-0808">Transferase</keyword>
<dbReference type="Pfam" id="PF07714">
    <property type="entry name" value="PK_Tyr_Ser-Thr"/>
    <property type="match status" value="1"/>
</dbReference>
<evidence type="ECO:0000256" key="2">
    <source>
        <dbReference type="ARBA" id="ARBA00022679"/>
    </source>
</evidence>
<dbReference type="Proteomes" id="UP001174909">
    <property type="component" value="Unassembled WGS sequence"/>
</dbReference>
<dbReference type="SUPFAM" id="SSF56112">
    <property type="entry name" value="Protein kinase-like (PK-like)"/>
    <property type="match status" value="1"/>
</dbReference>
<dbReference type="InterPro" id="IPR050122">
    <property type="entry name" value="RTK"/>
</dbReference>
<dbReference type="GO" id="GO:0005524">
    <property type="term" value="F:ATP binding"/>
    <property type="evidence" value="ECO:0007669"/>
    <property type="project" value="UniProtKB-KW"/>
</dbReference>
<accession>A0AA35ST74</accession>
<dbReference type="InterPro" id="IPR001245">
    <property type="entry name" value="Ser-Thr/Tyr_kinase_cat_dom"/>
</dbReference>
<evidence type="ECO:0000256" key="1">
    <source>
        <dbReference type="ARBA" id="ARBA00004308"/>
    </source>
</evidence>
<dbReference type="InterPro" id="IPR011009">
    <property type="entry name" value="Kinase-like_dom_sf"/>
</dbReference>
<comment type="subcellular location">
    <subcellularLocation>
        <location evidence="1">Endomembrane system</location>
    </subcellularLocation>
</comment>
<dbReference type="PANTHER" id="PTHR24416">
    <property type="entry name" value="TYROSINE-PROTEIN KINASE RECEPTOR"/>
    <property type="match status" value="1"/>
</dbReference>
<proteinExistence type="predicted"/>